<dbReference type="EMBL" id="AP028909">
    <property type="protein sequence ID" value="BES87545.1"/>
    <property type="molecule type" value="Genomic_DNA"/>
</dbReference>
<accession>A0ABN7A646</accession>
<proteinExistence type="predicted"/>
<feature type="region of interest" description="Disordered" evidence="1">
    <location>
        <begin position="1"/>
        <end position="67"/>
    </location>
</feature>
<feature type="compositionally biased region" description="Basic and acidic residues" evidence="1">
    <location>
        <begin position="18"/>
        <end position="28"/>
    </location>
</feature>
<evidence type="ECO:0000313" key="2">
    <source>
        <dbReference type="EMBL" id="BES87545.1"/>
    </source>
</evidence>
<sequence>MTTYITSVQKPGCISEVPTDRPNPEGKVRAVRNAECAPKLRSARKREEATGEPASATRREKPPSCSQVTIRRDRLTALGTSSRQLQSAALHLIRPHIPSP</sequence>
<protein>
    <submittedName>
        <fullName evidence="2">Uncharacterized protein</fullName>
    </submittedName>
</protein>
<gene>
    <name evidence="2" type="ORF">NTJ_00350</name>
</gene>
<organism evidence="2 3">
    <name type="scientific">Nesidiocoris tenuis</name>
    <dbReference type="NCBI Taxonomy" id="355587"/>
    <lineage>
        <taxon>Eukaryota</taxon>
        <taxon>Metazoa</taxon>
        <taxon>Ecdysozoa</taxon>
        <taxon>Arthropoda</taxon>
        <taxon>Hexapoda</taxon>
        <taxon>Insecta</taxon>
        <taxon>Pterygota</taxon>
        <taxon>Neoptera</taxon>
        <taxon>Paraneoptera</taxon>
        <taxon>Hemiptera</taxon>
        <taxon>Heteroptera</taxon>
        <taxon>Panheteroptera</taxon>
        <taxon>Cimicomorpha</taxon>
        <taxon>Miridae</taxon>
        <taxon>Dicyphina</taxon>
        <taxon>Nesidiocoris</taxon>
    </lineage>
</organism>
<evidence type="ECO:0000256" key="1">
    <source>
        <dbReference type="SAM" id="MobiDB-lite"/>
    </source>
</evidence>
<keyword evidence="3" id="KW-1185">Reference proteome</keyword>
<dbReference type="Proteomes" id="UP001307889">
    <property type="component" value="Chromosome 1"/>
</dbReference>
<evidence type="ECO:0000313" key="3">
    <source>
        <dbReference type="Proteomes" id="UP001307889"/>
    </source>
</evidence>
<name>A0ABN7A646_9HEMI</name>
<reference evidence="2 3" key="1">
    <citation type="submission" date="2023-09" db="EMBL/GenBank/DDBJ databases">
        <title>Nesidiocoris tenuis whole genome shotgun sequence.</title>
        <authorList>
            <person name="Shibata T."/>
            <person name="Shimoda M."/>
            <person name="Kobayashi T."/>
            <person name="Uehara T."/>
        </authorList>
    </citation>
    <scope>NUCLEOTIDE SEQUENCE [LARGE SCALE GENOMIC DNA]</scope>
    <source>
        <strain evidence="2 3">Japan</strain>
    </source>
</reference>